<dbReference type="GO" id="GO:0022857">
    <property type="term" value="F:transmembrane transporter activity"/>
    <property type="evidence" value="ECO:0007669"/>
    <property type="project" value="InterPro"/>
</dbReference>
<keyword evidence="3 7" id="KW-0812">Transmembrane</keyword>
<comment type="subcellular location">
    <subcellularLocation>
        <location evidence="1">Membrane</location>
        <topology evidence="1">Multi-pass membrane protein</topology>
    </subcellularLocation>
</comment>
<evidence type="ECO:0000256" key="2">
    <source>
        <dbReference type="ARBA" id="ARBA00022448"/>
    </source>
</evidence>
<sequence length="754" mass="82406">MTYSAKALDAKDTMLPSPRADPPKGLMAGDGIKPDDELDEDEELAIALQNHVPDTAEEKRLARKIDFVLLPCLWWMYVLAYLDRGNIANANAAGMSDDLDMADNGGLFPAGLPFLCRVLSLRGPFKHGYEQMPAFYLPSHHCLGLGLCRYWSIADKELQRFFSRPSIYLPTIVWVWGCVVIGLSQTKSYNGFLAGRFFLGCIEAGLFPGATSPDLLVHKERDRCVSHPGNLEAIAYNTTGKRFCIFYTSGCIAPALGGIMAGAIIKGLEGTRGIPGWRWLLIIEGVLTVACGFELYFILPDYPQNARYFSSEERRLARIRILFDRQLSVHATTRRMTSWEAFKAVVCDGKTWFFLVSYSIIILGMSISYFVPTILKAMGYTNVTAQWMTVPIWITGAVCQLALSWTSDKTQDRRWHSVGLFGLAAAACLLSALVKSAIAKYVMMCLLVAGLYTGLPLMLNWTSESIPFPDQKRSVAIAMVNSFGHLAIIYGTYLWPSTGAPQHLVGPNSGRITSSTQPLHPYHPISPNMRCVSSDNGAPSSGSGEPTALELFNNKYPTSGSQKSTRSAPTNNTAPRLGSPRSMKSVPDTNKPPKSGSREPKISKVFGTQCIHRLNVQEDPLLRDLYAWGTRVDNWIGTITPHSPSIDDVVDATTPAPPRLPSAGDDVDAITPAPPLTHSQGSNASSSETKITDPNTNKKPSLPESSLPNDASDSGKKQKPGNTNTSGATQPKVETTNDVHPPNEPAHVEKRKNL</sequence>
<dbReference type="Proteomes" id="UP000434172">
    <property type="component" value="Unassembled WGS sequence"/>
</dbReference>
<feature type="transmembrane region" description="Helical" evidence="7">
    <location>
        <begin position="441"/>
        <end position="462"/>
    </location>
</feature>
<accession>A0A8H3W5X7</accession>
<protein>
    <recommendedName>
        <fullName evidence="10">Major facilitator superfamily transporter</fullName>
    </recommendedName>
</protein>
<feature type="region of interest" description="Disordered" evidence="6">
    <location>
        <begin position="641"/>
        <end position="754"/>
    </location>
</feature>
<proteinExistence type="predicted"/>
<dbReference type="OrthoDB" id="2985014at2759"/>
<dbReference type="PANTHER" id="PTHR43791:SF38">
    <property type="entry name" value="MAJOR FACILITATOR SUPERFAMILY (MFS) PROFILE DOMAIN-CONTAINING PROTEIN"/>
    <property type="match status" value="1"/>
</dbReference>
<feature type="transmembrane region" description="Helical" evidence="7">
    <location>
        <begin position="277"/>
        <end position="299"/>
    </location>
</feature>
<keyword evidence="4 7" id="KW-1133">Transmembrane helix</keyword>
<feature type="transmembrane region" description="Helical" evidence="7">
    <location>
        <begin position="415"/>
        <end position="435"/>
    </location>
</feature>
<feature type="transmembrane region" description="Helical" evidence="7">
    <location>
        <begin position="474"/>
        <end position="495"/>
    </location>
</feature>
<evidence type="ECO:0000313" key="9">
    <source>
        <dbReference type="Proteomes" id="UP000434172"/>
    </source>
</evidence>
<dbReference type="EMBL" id="WOWK01000104">
    <property type="protein sequence ID" value="KAF0318798.1"/>
    <property type="molecule type" value="Genomic_DNA"/>
</dbReference>
<feature type="transmembrane region" description="Helical" evidence="7">
    <location>
        <begin position="167"/>
        <end position="184"/>
    </location>
</feature>
<keyword evidence="5 7" id="KW-0472">Membrane</keyword>
<dbReference type="SUPFAM" id="SSF103473">
    <property type="entry name" value="MFS general substrate transporter"/>
    <property type="match status" value="1"/>
</dbReference>
<evidence type="ECO:0008006" key="10">
    <source>
        <dbReference type="Google" id="ProtNLM"/>
    </source>
</evidence>
<evidence type="ECO:0000256" key="7">
    <source>
        <dbReference type="SAM" id="Phobius"/>
    </source>
</evidence>
<feature type="compositionally biased region" description="Polar residues" evidence="6">
    <location>
        <begin position="720"/>
        <end position="738"/>
    </location>
</feature>
<dbReference type="AlphaFoldDB" id="A0A8H3W5X7"/>
<feature type="region of interest" description="Disordered" evidence="6">
    <location>
        <begin position="1"/>
        <end position="34"/>
    </location>
</feature>
<evidence type="ECO:0000256" key="4">
    <source>
        <dbReference type="ARBA" id="ARBA00022989"/>
    </source>
</evidence>
<evidence type="ECO:0000256" key="6">
    <source>
        <dbReference type="SAM" id="MobiDB-lite"/>
    </source>
</evidence>
<feature type="compositionally biased region" description="Polar residues" evidence="6">
    <location>
        <begin position="531"/>
        <end position="544"/>
    </location>
</feature>
<evidence type="ECO:0000313" key="8">
    <source>
        <dbReference type="EMBL" id="KAF0318798.1"/>
    </source>
</evidence>
<evidence type="ECO:0000256" key="1">
    <source>
        <dbReference type="ARBA" id="ARBA00004141"/>
    </source>
</evidence>
<feature type="compositionally biased region" description="Polar residues" evidence="6">
    <location>
        <begin position="555"/>
        <end position="574"/>
    </location>
</feature>
<feature type="transmembrane region" description="Helical" evidence="7">
    <location>
        <begin position="383"/>
        <end position="403"/>
    </location>
</feature>
<dbReference type="Gene3D" id="1.20.1250.20">
    <property type="entry name" value="MFS general substrate transporter like domains"/>
    <property type="match status" value="1"/>
</dbReference>
<feature type="region of interest" description="Disordered" evidence="6">
    <location>
        <begin position="506"/>
        <end position="604"/>
    </location>
</feature>
<dbReference type="PANTHER" id="PTHR43791">
    <property type="entry name" value="PERMEASE-RELATED"/>
    <property type="match status" value="1"/>
</dbReference>
<organism evidence="8 9">
    <name type="scientific">Colletotrichum asianum</name>
    <dbReference type="NCBI Taxonomy" id="702518"/>
    <lineage>
        <taxon>Eukaryota</taxon>
        <taxon>Fungi</taxon>
        <taxon>Dikarya</taxon>
        <taxon>Ascomycota</taxon>
        <taxon>Pezizomycotina</taxon>
        <taxon>Sordariomycetes</taxon>
        <taxon>Hypocreomycetidae</taxon>
        <taxon>Glomerellales</taxon>
        <taxon>Glomerellaceae</taxon>
        <taxon>Colletotrichum</taxon>
        <taxon>Colletotrichum gloeosporioides species complex</taxon>
    </lineage>
</organism>
<feature type="transmembrane region" description="Helical" evidence="7">
    <location>
        <begin position="352"/>
        <end position="371"/>
    </location>
</feature>
<evidence type="ECO:0000256" key="3">
    <source>
        <dbReference type="ARBA" id="ARBA00022692"/>
    </source>
</evidence>
<dbReference type="InterPro" id="IPR011701">
    <property type="entry name" value="MFS"/>
</dbReference>
<dbReference type="GO" id="GO:0016020">
    <property type="term" value="C:membrane"/>
    <property type="evidence" value="ECO:0007669"/>
    <property type="project" value="UniProtKB-SubCell"/>
</dbReference>
<gene>
    <name evidence="8" type="ORF">GQ607_013930</name>
</gene>
<feature type="compositionally biased region" description="Polar residues" evidence="6">
    <location>
        <begin position="677"/>
        <end position="712"/>
    </location>
</feature>
<dbReference type="InterPro" id="IPR036259">
    <property type="entry name" value="MFS_trans_sf"/>
</dbReference>
<name>A0A8H3W5X7_9PEZI</name>
<reference evidence="8 9" key="1">
    <citation type="submission" date="2019-12" db="EMBL/GenBank/DDBJ databases">
        <title>A genome sequence resource for the geographically widespread anthracnose pathogen Colletotrichum asianum.</title>
        <authorList>
            <person name="Meng Y."/>
        </authorList>
    </citation>
    <scope>NUCLEOTIDE SEQUENCE [LARGE SCALE GENOMIC DNA]</scope>
    <source>
        <strain evidence="8 9">ICMP 18580</strain>
    </source>
</reference>
<keyword evidence="2" id="KW-0813">Transport</keyword>
<feature type="transmembrane region" description="Helical" evidence="7">
    <location>
        <begin position="244"/>
        <end position="265"/>
    </location>
</feature>
<keyword evidence="9" id="KW-1185">Reference proteome</keyword>
<dbReference type="Pfam" id="PF07690">
    <property type="entry name" value="MFS_1"/>
    <property type="match status" value="1"/>
</dbReference>
<evidence type="ECO:0000256" key="5">
    <source>
        <dbReference type="ARBA" id="ARBA00023136"/>
    </source>
</evidence>
<comment type="caution">
    <text evidence="8">The sequence shown here is derived from an EMBL/GenBank/DDBJ whole genome shotgun (WGS) entry which is preliminary data.</text>
</comment>